<feature type="region of interest" description="Disordered" evidence="1">
    <location>
        <begin position="1"/>
        <end position="47"/>
    </location>
</feature>
<organism evidence="2 3">
    <name type="scientific">Pycnococcus provasolii</name>
    <dbReference type="NCBI Taxonomy" id="41880"/>
    <lineage>
        <taxon>Eukaryota</taxon>
        <taxon>Viridiplantae</taxon>
        <taxon>Chlorophyta</taxon>
        <taxon>Pseudoscourfieldiophyceae</taxon>
        <taxon>Pseudoscourfieldiales</taxon>
        <taxon>Pycnococcaceae</taxon>
        <taxon>Pycnococcus</taxon>
    </lineage>
</organism>
<evidence type="ECO:0000313" key="3">
    <source>
        <dbReference type="Proteomes" id="UP000660262"/>
    </source>
</evidence>
<feature type="compositionally biased region" description="Low complexity" evidence="1">
    <location>
        <begin position="38"/>
        <end position="47"/>
    </location>
</feature>
<feature type="region of interest" description="Disordered" evidence="1">
    <location>
        <begin position="120"/>
        <end position="149"/>
    </location>
</feature>
<proteinExistence type="predicted"/>
<dbReference type="InterPro" id="IPR036390">
    <property type="entry name" value="WH_DNA-bd_sf"/>
</dbReference>
<accession>A0A830H656</accession>
<dbReference type="Gene3D" id="1.10.10.10">
    <property type="entry name" value="Winged helix-like DNA-binding domain superfamily/Winged helix DNA-binding domain"/>
    <property type="match status" value="1"/>
</dbReference>
<name>A0A830H656_9CHLO</name>
<dbReference type="InterPro" id="IPR021660">
    <property type="entry name" value="DUF3253"/>
</dbReference>
<evidence type="ECO:0000256" key="1">
    <source>
        <dbReference type="SAM" id="MobiDB-lite"/>
    </source>
</evidence>
<dbReference type="EMBL" id="BNJQ01000002">
    <property type="protein sequence ID" value="GHP02022.1"/>
    <property type="molecule type" value="Genomic_DNA"/>
</dbReference>
<gene>
    <name evidence="2" type="ORF">PPROV_000077800</name>
</gene>
<sequence length="149" mass="16327">MSPPAPKTTTTLLNPPPPFHRNKLGEKRKRTNDNGDDSLSSSSSSSELLLESTLFSLLAALPRAIHGNNNPQKWRPLMEPTRNVARRLAKQGLIVITQKGVPVKDVDNFKGPIRLKLPTAKFSDGANDTKSAKHSDVVPEKGSLKKEEL</sequence>
<dbReference type="InterPro" id="IPR036388">
    <property type="entry name" value="WH-like_DNA-bd_sf"/>
</dbReference>
<dbReference type="Proteomes" id="UP000660262">
    <property type="component" value="Unassembled WGS sequence"/>
</dbReference>
<dbReference type="AlphaFoldDB" id="A0A830H656"/>
<feature type="compositionally biased region" description="Basic and acidic residues" evidence="1">
    <location>
        <begin position="130"/>
        <end position="149"/>
    </location>
</feature>
<feature type="compositionally biased region" description="Basic residues" evidence="1">
    <location>
        <begin position="20"/>
        <end position="30"/>
    </location>
</feature>
<dbReference type="SUPFAM" id="SSF46785">
    <property type="entry name" value="Winged helix' DNA-binding domain"/>
    <property type="match status" value="1"/>
</dbReference>
<comment type="caution">
    <text evidence="2">The sequence shown here is derived from an EMBL/GenBank/DDBJ whole genome shotgun (WGS) entry which is preliminary data.</text>
</comment>
<dbReference type="Pfam" id="PF11625">
    <property type="entry name" value="DUF3253"/>
    <property type="match status" value="1"/>
</dbReference>
<reference evidence="2" key="1">
    <citation type="submission" date="2020-10" db="EMBL/GenBank/DDBJ databases">
        <title>Unveiling of a novel bifunctional photoreceptor, Dualchrome1, isolated from a cosmopolitan green alga.</title>
        <authorList>
            <person name="Suzuki S."/>
            <person name="Kawachi M."/>
        </authorList>
    </citation>
    <scope>NUCLEOTIDE SEQUENCE</scope>
    <source>
        <strain evidence="2">NIES 2893</strain>
    </source>
</reference>
<keyword evidence="3" id="KW-1185">Reference proteome</keyword>
<protein>
    <submittedName>
        <fullName evidence="2">Uncharacterized protein</fullName>
    </submittedName>
</protein>
<evidence type="ECO:0000313" key="2">
    <source>
        <dbReference type="EMBL" id="GHP02022.1"/>
    </source>
</evidence>
<dbReference type="OrthoDB" id="2563170at2759"/>